<dbReference type="SMART" id="SM00368">
    <property type="entry name" value="LRR_RI"/>
    <property type="match status" value="4"/>
</dbReference>
<dbReference type="Proteomes" id="UP000187209">
    <property type="component" value="Unassembled WGS sequence"/>
</dbReference>
<evidence type="ECO:0000313" key="2">
    <source>
        <dbReference type="EMBL" id="OMJ72109.1"/>
    </source>
</evidence>
<comment type="caution">
    <text evidence="2">The sequence shown here is derived from an EMBL/GenBank/DDBJ whole genome shotgun (WGS) entry which is preliminary data.</text>
</comment>
<protein>
    <submittedName>
        <fullName evidence="2">Uncharacterized protein</fullName>
    </submittedName>
</protein>
<dbReference type="InterPro" id="IPR052394">
    <property type="entry name" value="LRR-containing"/>
</dbReference>
<proteinExistence type="predicted"/>
<gene>
    <name evidence="2" type="ORF">SteCoe_29515</name>
</gene>
<feature type="compositionally biased region" description="Basic and acidic residues" evidence="1">
    <location>
        <begin position="132"/>
        <end position="150"/>
    </location>
</feature>
<name>A0A1R2B5S3_9CILI</name>
<evidence type="ECO:0000313" key="3">
    <source>
        <dbReference type="Proteomes" id="UP000187209"/>
    </source>
</evidence>
<evidence type="ECO:0000256" key="1">
    <source>
        <dbReference type="SAM" id="MobiDB-lite"/>
    </source>
</evidence>
<organism evidence="2 3">
    <name type="scientific">Stentor coeruleus</name>
    <dbReference type="NCBI Taxonomy" id="5963"/>
    <lineage>
        <taxon>Eukaryota</taxon>
        <taxon>Sar</taxon>
        <taxon>Alveolata</taxon>
        <taxon>Ciliophora</taxon>
        <taxon>Postciliodesmatophora</taxon>
        <taxon>Heterotrichea</taxon>
        <taxon>Heterotrichida</taxon>
        <taxon>Stentoridae</taxon>
        <taxon>Stentor</taxon>
    </lineage>
</organism>
<keyword evidence="3" id="KW-1185">Reference proteome</keyword>
<dbReference type="EMBL" id="MPUH01000929">
    <property type="protein sequence ID" value="OMJ72109.1"/>
    <property type="molecule type" value="Genomic_DNA"/>
</dbReference>
<reference evidence="2 3" key="1">
    <citation type="submission" date="2016-11" db="EMBL/GenBank/DDBJ databases">
        <title>The macronuclear genome of Stentor coeruleus: a giant cell with tiny introns.</title>
        <authorList>
            <person name="Slabodnick M."/>
            <person name="Ruby J.G."/>
            <person name="Reiff S.B."/>
            <person name="Swart E.C."/>
            <person name="Gosai S."/>
            <person name="Prabakaran S."/>
            <person name="Witkowska E."/>
            <person name="Larue G.E."/>
            <person name="Fisher S."/>
            <person name="Freeman R.M."/>
            <person name="Gunawardena J."/>
            <person name="Chu W."/>
            <person name="Stover N.A."/>
            <person name="Gregory B.D."/>
            <person name="Nowacki M."/>
            <person name="Derisi J."/>
            <person name="Roy S.W."/>
            <person name="Marshall W.F."/>
            <person name="Sood P."/>
        </authorList>
    </citation>
    <scope>NUCLEOTIDE SEQUENCE [LARGE SCALE GENOMIC DNA]</scope>
    <source>
        <strain evidence="2">WM001</strain>
    </source>
</reference>
<dbReference type="AlphaFoldDB" id="A0A1R2B5S3"/>
<dbReference type="Gene3D" id="3.80.10.10">
    <property type="entry name" value="Ribonuclease Inhibitor"/>
    <property type="match status" value="2"/>
</dbReference>
<dbReference type="SUPFAM" id="SSF52047">
    <property type="entry name" value="RNI-like"/>
    <property type="match status" value="1"/>
</dbReference>
<dbReference type="OrthoDB" id="272549at2759"/>
<dbReference type="InterPro" id="IPR001611">
    <property type="entry name" value="Leu-rich_rpt"/>
</dbReference>
<dbReference type="PANTHER" id="PTHR24114:SF2">
    <property type="entry name" value="F-BOX DOMAIN-CONTAINING PROTEIN-RELATED"/>
    <property type="match status" value="1"/>
</dbReference>
<accession>A0A1R2B5S3</accession>
<feature type="region of interest" description="Disordered" evidence="1">
    <location>
        <begin position="125"/>
        <end position="150"/>
    </location>
</feature>
<dbReference type="InterPro" id="IPR032675">
    <property type="entry name" value="LRR_dom_sf"/>
</dbReference>
<dbReference type="PANTHER" id="PTHR24114">
    <property type="entry name" value="LEUCINE RICH REPEAT FAMILY PROTEIN"/>
    <property type="match status" value="1"/>
</dbReference>
<dbReference type="Pfam" id="PF13516">
    <property type="entry name" value="LRR_6"/>
    <property type="match status" value="2"/>
</dbReference>
<sequence length="580" mass="66210">MRSKHLRDYGKLSLPSLTTRTGTLKNFLSADEFKKGVQTLNDEGRFNTETNFRLKLRKIFITMNEELGSNSNKESINKLNGSQEEQGESIDERKILLYDKHLINRQKAAVNICKSIVDDVKQHFGYNEQEEESSKSDKNSEESDGGKALDVEKILKKTTHCNSLSEKLDKITEISQKFRHKPSIHEPKKKFNYKNELMPGEIEETLSHESNIHRISKSKEKNPREDPLQQIGDMNDLFPNLSWYYNKHQNVYENNALKIIKMPGLENAQRCHDILIGKIEITSPMTQKLGRQKKNLVLVNKSCLCMPNLRIDSFLTIYIAYYYSSWRTLTKVDFSNNPIGDKPIAFLVYTLNSFAENLEYLDISYTKSEGFTAKALLEMIQNPFTKLTTLKIEGNMIKDEGFCVLSIGLLSNNSLQVLNAADNDIEIAGGVALSKVIRINRNLKAINISRSKVFGNVLREICRALIVNTKIQSFVMNSCGLDDNDAKEIGHMLNGNEGLQQLSLTSNKFTHRGLEYLKYGLKKNRHLVHLALSGNEKIRLSSLESLKESVPKNVEIDISKEDDFFRSPEAKKYKLIGLIR</sequence>